<dbReference type="AlphaFoldDB" id="A0A7J7CAS2"/>
<protein>
    <submittedName>
        <fullName evidence="3">BURP domain-containing protein 3-like</fullName>
    </submittedName>
</protein>
<gene>
    <name evidence="3" type="ORF">HS088_TW19G00436</name>
</gene>
<evidence type="ECO:0000259" key="2">
    <source>
        <dbReference type="PROSITE" id="PS51277"/>
    </source>
</evidence>
<dbReference type="InterPro" id="IPR004873">
    <property type="entry name" value="BURP_dom"/>
</dbReference>
<comment type="caution">
    <text evidence="3">The sequence shown here is derived from an EMBL/GenBank/DDBJ whole genome shotgun (WGS) entry which is preliminary data.</text>
</comment>
<feature type="chain" id="PRO_5029798831" evidence="1">
    <location>
        <begin position="25"/>
        <end position="269"/>
    </location>
</feature>
<dbReference type="PANTHER" id="PTHR31236">
    <property type="entry name" value="BURP DOMAIN PROTEIN USPL1-LIKE"/>
    <property type="match status" value="1"/>
</dbReference>
<feature type="domain" description="BURP" evidence="2">
    <location>
        <begin position="48"/>
        <end position="267"/>
    </location>
</feature>
<sequence>MTPHKILILLCLVFLKCGLLSVHGDGDDNQNVQVNPQPTFKVDQNMMFLNMDELYVGNIHKIKFDFDDPSTSPHHFLPKEVADSIPFASSELQNILKLFSIPQGSEKAKAMEDTLFKCENTYKKGEVRTCTTSLESIIDFVRSVFGPRAEIKVLANSHTPGSTGTSDEYTMAEVGEIPMRKMVGCHWMRYPYSVYDCHHRFNSKAKVFRVKLVGNRGGDELETYVSCHMDTSTWDQNLQVFDLLNVKPGSSPICHFFPEGDLIWIQPSI</sequence>
<evidence type="ECO:0000313" key="3">
    <source>
        <dbReference type="EMBL" id="KAF5730836.1"/>
    </source>
</evidence>
<feature type="signal peptide" evidence="1">
    <location>
        <begin position="1"/>
        <end position="24"/>
    </location>
</feature>
<dbReference type="OrthoDB" id="1264366at2759"/>
<dbReference type="Proteomes" id="UP000593562">
    <property type="component" value="Unassembled WGS sequence"/>
</dbReference>
<evidence type="ECO:0000313" key="4">
    <source>
        <dbReference type="Proteomes" id="UP000593562"/>
    </source>
</evidence>
<dbReference type="PROSITE" id="PS51277">
    <property type="entry name" value="BURP"/>
    <property type="match status" value="1"/>
</dbReference>
<accession>A0A7J7CAS2</accession>
<dbReference type="InParanoid" id="A0A7J7CAS2"/>
<dbReference type="SMART" id="SM01045">
    <property type="entry name" value="BURP"/>
    <property type="match status" value="1"/>
</dbReference>
<dbReference type="InterPro" id="IPR044816">
    <property type="entry name" value="BURP"/>
</dbReference>
<dbReference type="PANTHER" id="PTHR31236:SF59">
    <property type="entry name" value="BURP DOMAIN PROTEIN"/>
    <property type="match status" value="1"/>
</dbReference>
<dbReference type="EMBL" id="JAAARO010000019">
    <property type="protein sequence ID" value="KAF5730836.1"/>
    <property type="molecule type" value="Genomic_DNA"/>
</dbReference>
<dbReference type="Pfam" id="PF03181">
    <property type="entry name" value="BURP"/>
    <property type="match status" value="1"/>
</dbReference>
<keyword evidence="4" id="KW-1185">Reference proteome</keyword>
<organism evidence="3 4">
    <name type="scientific">Tripterygium wilfordii</name>
    <name type="common">Thunder God vine</name>
    <dbReference type="NCBI Taxonomy" id="458696"/>
    <lineage>
        <taxon>Eukaryota</taxon>
        <taxon>Viridiplantae</taxon>
        <taxon>Streptophyta</taxon>
        <taxon>Embryophyta</taxon>
        <taxon>Tracheophyta</taxon>
        <taxon>Spermatophyta</taxon>
        <taxon>Magnoliopsida</taxon>
        <taxon>eudicotyledons</taxon>
        <taxon>Gunneridae</taxon>
        <taxon>Pentapetalae</taxon>
        <taxon>rosids</taxon>
        <taxon>fabids</taxon>
        <taxon>Celastrales</taxon>
        <taxon>Celastraceae</taxon>
        <taxon>Tripterygium</taxon>
    </lineage>
</organism>
<evidence type="ECO:0000256" key="1">
    <source>
        <dbReference type="SAM" id="SignalP"/>
    </source>
</evidence>
<keyword evidence="1" id="KW-0732">Signal</keyword>
<reference evidence="3 4" key="1">
    <citation type="journal article" date="2020" name="Nat. Commun.">
        <title>Genome of Tripterygium wilfordii and identification of cytochrome P450 involved in triptolide biosynthesis.</title>
        <authorList>
            <person name="Tu L."/>
            <person name="Su P."/>
            <person name="Zhang Z."/>
            <person name="Gao L."/>
            <person name="Wang J."/>
            <person name="Hu T."/>
            <person name="Zhou J."/>
            <person name="Zhang Y."/>
            <person name="Zhao Y."/>
            <person name="Liu Y."/>
            <person name="Song Y."/>
            <person name="Tong Y."/>
            <person name="Lu Y."/>
            <person name="Yang J."/>
            <person name="Xu C."/>
            <person name="Jia M."/>
            <person name="Peters R.J."/>
            <person name="Huang L."/>
            <person name="Gao W."/>
        </authorList>
    </citation>
    <scope>NUCLEOTIDE SEQUENCE [LARGE SCALE GENOMIC DNA]</scope>
    <source>
        <strain evidence="4">cv. XIE 37</strain>
        <tissue evidence="3">Leaf</tissue>
    </source>
</reference>
<proteinExistence type="predicted"/>
<name>A0A7J7CAS2_TRIWF</name>